<keyword evidence="13" id="KW-1185">Reference proteome</keyword>
<dbReference type="Gene3D" id="2.170.130.10">
    <property type="entry name" value="TonB-dependent receptor, plug domain"/>
    <property type="match status" value="1"/>
</dbReference>
<comment type="subcellular location">
    <subcellularLocation>
        <location evidence="1 8">Cell outer membrane</location>
        <topology evidence="1 8">Multi-pass membrane protein</topology>
    </subcellularLocation>
</comment>
<organism evidence="12 13">
    <name type="scientific">Glycocaulis alkaliphilus</name>
    <dbReference type="NCBI Taxonomy" id="1434191"/>
    <lineage>
        <taxon>Bacteria</taxon>
        <taxon>Pseudomonadati</taxon>
        <taxon>Pseudomonadota</taxon>
        <taxon>Alphaproteobacteria</taxon>
        <taxon>Maricaulales</taxon>
        <taxon>Maricaulaceae</taxon>
        <taxon>Glycocaulis</taxon>
    </lineage>
</organism>
<proteinExistence type="inferred from homology"/>
<dbReference type="InterPro" id="IPR039426">
    <property type="entry name" value="TonB-dep_rcpt-like"/>
</dbReference>
<dbReference type="CDD" id="cd01347">
    <property type="entry name" value="ligand_gated_channel"/>
    <property type="match status" value="1"/>
</dbReference>
<evidence type="ECO:0000313" key="13">
    <source>
        <dbReference type="Proteomes" id="UP000286954"/>
    </source>
</evidence>
<dbReference type="InterPro" id="IPR010104">
    <property type="entry name" value="TonB_rcpt_bac"/>
</dbReference>
<name>A0A3T0E654_9PROT</name>
<evidence type="ECO:0000256" key="5">
    <source>
        <dbReference type="ARBA" id="ARBA00023077"/>
    </source>
</evidence>
<evidence type="ECO:0000256" key="10">
    <source>
        <dbReference type="SAM" id="MobiDB-lite"/>
    </source>
</evidence>
<feature type="region of interest" description="Disordered" evidence="10">
    <location>
        <begin position="611"/>
        <end position="630"/>
    </location>
</feature>
<evidence type="ECO:0000256" key="9">
    <source>
        <dbReference type="RuleBase" id="RU003357"/>
    </source>
</evidence>
<dbReference type="Gene3D" id="2.40.170.20">
    <property type="entry name" value="TonB-dependent receptor, beta-barrel domain"/>
    <property type="match status" value="1"/>
</dbReference>
<dbReference type="AlphaFoldDB" id="A0A3T0E654"/>
<dbReference type="InterPro" id="IPR037066">
    <property type="entry name" value="Plug_dom_sf"/>
</dbReference>
<keyword evidence="11" id="KW-0732">Signal</keyword>
<keyword evidence="2 8" id="KW-0813">Transport</keyword>
<dbReference type="InterPro" id="IPR036942">
    <property type="entry name" value="Beta-barrel_TonB_sf"/>
</dbReference>
<dbReference type="NCBIfam" id="TIGR01782">
    <property type="entry name" value="TonB-Xanth-Caul"/>
    <property type="match status" value="1"/>
</dbReference>
<evidence type="ECO:0000256" key="3">
    <source>
        <dbReference type="ARBA" id="ARBA00022452"/>
    </source>
</evidence>
<comment type="similarity">
    <text evidence="8 9">Belongs to the TonB-dependent receptor family.</text>
</comment>
<evidence type="ECO:0000256" key="1">
    <source>
        <dbReference type="ARBA" id="ARBA00004571"/>
    </source>
</evidence>
<evidence type="ECO:0000256" key="11">
    <source>
        <dbReference type="SAM" id="SignalP"/>
    </source>
</evidence>
<dbReference type="Pfam" id="PF07715">
    <property type="entry name" value="Plug"/>
    <property type="match status" value="1"/>
</dbReference>
<dbReference type="OrthoDB" id="5476657at2"/>
<reference evidence="12 13" key="1">
    <citation type="submission" date="2016-12" db="EMBL/GenBank/DDBJ databases">
        <title>The genome of dimorphic prosthecate Glycocaulis alkaliphilus 6b-8t, isolated from crude oil dictates its adaptability in petroleum environments.</title>
        <authorList>
            <person name="Wu X.-L."/>
            <person name="Geng S."/>
        </authorList>
    </citation>
    <scope>NUCLEOTIDE SEQUENCE [LARGE SCALE GENOMIC DNA]</scope>
    <source>
        <strain evidence="12 13">6B-8</strain>
    </source>
</reference>
<dbReference type="InterPro" id="IPR000531">
    <property type="entry name" value="Beta-barrel_TonB"/>
</dbReference>
<dbReference type="SUPFAM" id="SSF56935">
    <property type="entry name" value="Porins"/>
    <property type="match status" value="1"/>
</dbReference>
<keyword evidence="12" id="KW-0675">Receptor</keyword>
<dbReference type="EMBL" id="CP018911">
    <property type="protein sequence ID" value="AZU02813.1"/>
    <property type="molecule type" value="Genomic_DNA"/>
</dbReference>
<feature type="compositionally biased region" description="Polar residues" evidence="10">
    <location>
        <begin position="618"/>
        <end position="627"/>
    </location>
</feature>
<keyword evidence="3 8" id="KW-1134">Transmembrane beta strand</keyword>
<protein>
    <submittedName>
        <fullName evidence="12">TonB-dependent receptor</fullName>
    </submittedName>
</protein>
<dbReference type="Proteomes" id="UP000286954">
    <property type="component" value="Chromosome"/>
</dbReference>
<gene>
    <name evidence="12" type="ORF">X907_0265</name>
</gene>
<keyword evidence="5 9" id="KW-0798">TonB box</keyword>
<dbReference type="GO" id="GO:0009279">
    <property type="term" value="C:cell outer membrane"/>
    <property type="evidence" value="ECO:0007669"/>
    <property type="project" value="UniProtKB-SubCell"/>
</dbReference>
<evidence type="ECO:0000313" key="12">
    <source>
        <dbReference type="EMBL" id="AZU02813.1"/>
    </source>
</evidence>
<dbReference type="PANTHER" id="PTHR40980:SF4">
    <property type="entry name" value="TONB-DEPENDENT RECEPTOR-LIKE BETA-BARREL DOMAIN-CONTAINING PROTEIN"/>
    <property type="match status" value="1"/>
</dbReference>
<feature type="chain" id="PRO_5043534416" evidence="11">
    <location>
        <begin position="27"/>
        <end position="851"/>
    </location>
</feature>
<dbReference type="PROSITE" id="PS52016">
    <property type="entry name" value="TONB_DEPENDENT_REC_3"/>
    <property type="match status" value="1"/>
</dbReference>
<evidence type="ECO:0000256" key="6">
    <source>
        <dbReference type="ARBA" id="ARBA00023136"/>
    </source>
</evidence>
<evidence type="ECO:0000256" key="2">
    <source>
        <dbReference type="ARBA" id="ARBA00022448"/>
    </source>
</evidence>
<dbReference type="KEGG" id="gak:X907_0265"/>
<feature type="signal peptide" evidence="11">
    <location>
        <begin position="1"/>
        <end position="26"/>
    </location>
</feature>
<evidence type="ECO:0000256" key="8">
    <source>
        <dbReference type="PROSITE-ProRule" id="PRU01360"/>
    </source>
</evidence>
<keyword evidence="4 8" id="KW-0812">Transmembrane</keyword>
<dbReference type="InterPro" id="IPR012910">
    <property type="entry name" value="Plug_dom"/>
</dbReference>
<accession>A0A3T0E654</accession>
<keyword evidence="7 8" id="KW-0998">Cell outer membrane</keyword>
<evidence type="ECO:0000256" key="4">
    <source>
        <dbReference type="ARBA" id="ARBA00022692"/>
    </source>
</evidence>
<dbReference type="Pfam" id="PF00593">
    <property type="entry name" value="TonB_dep_Rec_b-barrel"/>
    <property type="match status" value="1"/>
</dbReference>
<keyword evidence="6 8" id="KW-0472">Membrane</keyword>
<dbReference type="RefSeq" id="WP_127565264.1">
    <property type="nucleotide sequence ID" value="NZ_BMFB01000006.1"/>
</dbReference>
<dbReference type="PANTHER" id="PTHR40980">
    <property type="entry name" value="PLUG DOMAIN-CONTAINING PROTEIN"/>
    <property type="match status" value="1"/>
</dbReference>
<sequence length="851" mass="94672">MNRKIIASGVSCLAIAVSAGALPASAFGQESAAESPERIAVVGYRAQTEQAVEQKRSSELIAEFLLSDDIGQQPDYNIADSFRRVPGVQTIFDEDEGRYVSIRGLNPGYTLGSLDGATLATAERFNRQLNLEAVPSTAVRGLEVIKSRTPDVDGNAIGGTINLMTRSAFDADGLYAVGNFFVGTSDSQDVPGVGFGRDSDDGLNFRLDGTVSNVFGRNEQFGVLFTGSYSRKRRDQERLLPQIVPVDTGSVPNAPTGPTDLLWSNYPNTVNRYGGTLKLEYRPSMDFQAAVTTTYFIQEDRELRHSHRLRNGTGSAGTFVRFNDFFIDKPLFVFQTDFAWTPDGPHRVSGRASYSEATFYEPSFQPVFTLTGPALNFDVSLQNGIAVASNLDPRVSDATQYALTGFENYLDDSDDYVTEFQLDYGFNSQRGDEGWGFGTGIKHRNMVRDTDRDANVYLPAPGVDLRLSQFEQVENYTPIYANFQQLFVDFQSFLEYFNANPNDFVLDELNTGRRTIGNDSRVEENITAVYALARHAGPRHSLIFGGRYEHTETTSDFFTRTTAGGVDTFTPVTRSGSYDNFLPSVTFGYELFDGMRLRLAYAEALGRPNPSQLAGGEVQNQDGSISRPNPELEARYGRSYDAALEYYFPDNLGLFAVSLFHKEIENEIFSIRELEDVNGVMTEVTTPRNVEDATITGLELNLIVSRMPFLPGRLENFGMSSNLTFLQGRTAIQTTGVRRRLDSLPGQADFLANFAVFYEEGPFRARVSYAHTGSHLTSVNPTNPAADRTERPYNSVDAQARYAFSDRIEFITEVRNLTDERRLNYTGPDQNIARDVNFFGRQFWVGAALRY</sequence>
<evidence type="ECO:0000256" key="7">
    <source>
        <dbReference type="ARBA" id="ARBA00023237"/>
    </source>
</evidence>